<keyword evidence="6" id="KW-0413">Isomerase</keyword>
<dbReference type="GO" id="GO:0016853">
    <property type="term" value="F:isomerase activity"/>
    <property type="evidence" value="ECO:0007669"/>
    <property type="project" value="UniProtKB-KW"/>
</dbReference>
<reference evidence="7" key="1">
    <citation type="submission" date="2016-10" db="EMBL/GenBank/DDBJ databases">
        <authorList>
            <person name="Varghese N."/>
            <person name="Submissions S."/>
        </authorList>
    </citation>
    <scope>NUCLEOTIDE SEQUENCE [LARGE SCALE GENOMIC DNA]</scope>
    <source>
        <strain evidence="7">DSM 24740</strain>
    </source>
</reference>
<dbReference type="STRING" id="478744.SAMN05444359_106218"/>
<sequence>MRMPGRKFWIPLFLLAAWFGGRAWYFSPAFGEEDLAANFTAIRADGESFQLSDLKGQHVLLDFWGSWCGPCRRESPELVALNKTTQNQLTIVSIAIERDSSAWLRAITQDARDWPHQVMDQTGSLKFLGGEIASLYGVNQVPTNFLIDPDGKVIGVDIPPSEVERMLTQ</sequence>
<dbReference type="InParanoid" id="A0A1H9E267"/>
<dbReference type="GO" id="GO:0016491">
    <property type="term" value="F:oxidoreductase activity"/>
    <property type="evidence" value="ECO:0007669"/>
    <property type="project" value="InterPro"/>
</dbReference>
<evidence type="ECO:0000313" key="6">
    <source>
        <dbReference type="EMBL" id="SEQ19697.1"/>
    </source>
</evidence>
<evidence type="ECO:0000256" key="3">
    <source>
        <dbReference type="ARBA" id="ARBA00023157"/>
    </source>
</evidence>
<keyword evidence="3" id="KW-1015">Disulfide bond</keyword>
<dbReference type="OrthoDB" id="9815205at2"/>
<dbReference type="InterPro" id="IPR017937">
    <property type="entry name" value="Thioredoxin_CS"/>
</dbReference>
<evidence type="ECO:0000313" key="7">
    <source>
        <dbReference type="Proteomes" id="UP000199021"/>
    </source>
</evidence>
<dbReference type="Proteomes" id="UP000199021">
    <property type="component" value="Unassembled WGS sequence"/>
</dbReference>
<dbReference type="CDD" id="cd02966">
    <property type="entry name" value="TlpA_like_family"/>
    <property type="match status" value="1"/>
</dbReference>
<dbReference type="GO" id="GO:0030313">
    <property type="term" value="C:cell envelope"/>
    <property type="evidence" value="ECO:0007669"/>
    <property type="project" value="UniProtKB-SubCell"/>
</dbReference>
<keyword evidence="2" id="KW-0201">Cytochrome c-type biogenesis</keyword>
<evidence type="ECO:0000256" key="1">
    <source>
        <dbReference type="ARBA" id="ARBA00004196"/>
    </source>
</evidence>
<dbReference type="FunCoup" id="A0A1H9E267">
    <property type="interactions" value="211"/>
</dbReference>
<dbReference type="InterPro" id="IPR036249">
    <property type="entry name" value="Thioredoxin-like_sf"/>
</dbReference>
<dbReference type="GO" id="GO:0016209">
    <property type="term" value="F:antioxidant activity"/>
    <property type="evidence" value="ECO:0007669"/>
    <property type="project" value="InterPro"/>
</dbReference>
<evidence type="ECO:0000256" key="2">
    <source>
        <dbReference type="ARBA" id="ARBA00022748"/>
    </source>
</evidence>
<protein>
    <submittedName>
        <fullName evidence="6">Thiol-disulfide isomerase or thioredoxin</fullName>
    </submittedName>
</protein>
<keyword evidence="7" id="KW-1185">Reference proteome</keyword>
<dbReference type="Gene3D" id="3.40.30.10">
    <property type="entry name" value="Glutaredoxin"/>
    <property type="match status" value="1"/>
</dbReference>
<proteinExistence type="predicted"/>
<dbReference type="InterPro" id="IPR013766">
    <property type="entry name" value="Thioredoxin_domain"/>
</dbReference>
<evidence type="ECO:0000259" key="5">
    <source>
        <dbReference type="PROSITE" id="PS51352"/>
    </source>
</evidence>
<dbReference type="EMBL" id="FOFB01000006">
    <property type="protein sequence ID" value="SEQ19697.1"/>
    <property type="molecule type" value="Genomic_DNA"/>
</dbReference>
<dbReference type="AlphaFoldDB" id="A0A1H9E267"/>
<dbReference type="Pfam" id="PF00578">
    <property type="entry name" value="AhpC-TSA"/>
    <property type="match status" value="1"/>
</dbReference>
<gene>
    <name evidence="6" type="ORF">SAMN05444359_106218</name>
</gene>
<feature type="domain" description="Thioredoxin" evidence="5">
    <location>
        <begin position="30"/>
        <end position="169"/>
    </location>
</feature>
<accession>A0A1H9E267</accession>
<comment type="subcellular location">
    <subcellularLocation>
        <location evidence="1">Cell envelope</location>
    </subcellularLocation>
</comment>
<dbReference type="PANTHER" id="PTHR42852">
    <property type="entry name" value="THIOL:DISULFIDE INTERCHANGE PROTEIN DSBE"/>
    <property type="match status" value="1"/>
</dbReference>
<organism evidence="6 7">
    <name type="scientific">Neolewinella agarilytica</name>
    <dbReference type="NCBI Taxonomy" id="478744"/>
    <lineage>
        <taxon>Bacteria</taxon>
        <taxon>Pseudomonadati</taxon>
        <taxon>Bacteroidota</taxon>
        <taxon>Saprospiria</taxon>
        <taxon>Saprospirales</taxon>
        <taxon>Lewinellaceae</taxon>
        <taxon>Neolewinella</taxon>
    </lineage>
</organism>
<dbReference type="InterPro" id="IPR000866">
    <property type="entry name" value="AhpC/TSA"/>
</dbReference>
<dbReference type="SUPFAM" id="SSF52833">
    <property type="entry name" value="Thioredoxin-like"/>
    <property type="match status" value="1"/>
</dbReference>
<dbReference type="InterPro" id="IPR050553">
    <property type="entry name" value="Thioredoxin_ResA/DsbE_sf"/>
</dbReference>
<dbReference type="PROSITE" id="PS00194">
    <property type="entry name" value="THIOREDOXIN_1"/>
    <property type="match status" value="1"/>
</dbReference>
<dbReference type="GO" id="GO:0017004">
    <property type="term" value="P:cytochrome complex assembly"/>
    <property type="evidence" value="ECO:0007669"/>
    <property type="project" value="UniProtKB-KW"/>
</dbReference>
<evidence type="ECO:0000256" key="4">
    <source>
        <dbReference type="ARBA" id="ARBA00023284"/>
    </source>
</evidence>
<name>A0A1H9E267_9BACT</name>
<keyword evidence="4" id="KW-0676">Redox-active center</keyword>
<dbReference type="PANTHER" id="PTHR42852:SF6">
    <property type="entry name" value="THIOL:DISULFIDE INTERCHANGE PROTEIN DSBE"/>
    <property type="match status" value="1"/>
</dbReference>
<dbReference type="PROSITE" id="PS51352">
    <property type="entry name" value="THIOREDOXIN_2"/>
    <property type="match status" value="1"/>
</dbReference>